<comment type="caution">
    <text evidence="5">The sequence shown here is derived from an EMBL/GenBank/DDBJ whole genome shotgun (WGS) entry which is preliminary data.</text>
</comment>
<dbReference type="PANTHER" id="PTHR24369">
    <property type="entry name" value="ANTIGEN BSP, PUTATIVE-RELATED"/>
    <property type="match status" value="1"/>
</dbReference>
<dbReference type="EMBL" id="PYSW02000084">
    <property type="protein sequence ID" value="KAG2370724.1"/>
    <property type="molecule type" value="Genomic_DNA"/>
</dbReference>
<evidence type="ECO:0000256" key="1">
    <source>
        <dbReference type="ARBA" id="ARBA00022614"/>
    </source>
</evidence>
<evidence type="ECO:0000256" key="2">
    <source>
        <dbReference type="ARBA" id="ARBA00022729"/>
    </source>
</evidence>
<keyword evidence="1" id="KW-0433">Leucine-rich repeat</keyword>
<dbReference type="GO" id="GO:0005886">
    <property type="term" value="C:plasma membrane"/>
    <property type="evidence" value="ECO:0007669"/>
    <property type="project" value="TreeGrafter"/>
</dbReference>
<evidence type="ECO:0000259" key="4">
    <source>
        <dbReference type="Pfam" id="PF12937"/>
    </source>
</evidence>
<feature type="domain" description="F-box" evidence="4">
    <location>
        <begin position="6"/>
        <end position="67"/>
    </location>
</feature>
<accession>A0AA88GB60</accession>
<name>A0AA88GB60_NAELO</name>
<dbReference type="RefSeq" id="XP_044541588.1">
    <property type="nucleotide sequence ID" value="XM_044690254.1"/>
</dbReference>
<sequence>MLSPLEQLPHEILTNIFSFLLPGPLDHDVDINIYNIMASDILPLNHTCSTFRNVIRNNEELWKYCFFDLLYGWMECRNYFSKDISVLMREGNGHEMKNSKILERQCFIYEIGYHTLMKFIRQIAGEPSKIIQRMTLQHPPTCLHQISQLERNLKVDDSSTNIADLIQQQLSTSTLVEWVDLVFTDLANIRQLVFMSSPIANDRQVITPSNANTLSKLENLSIYMEDCTTMLPILVCHDRCILKKLSLSVNENLKDALQKISNFASRSELFRTGLTEFEVTNVMPLDQLLQYRSWNKSLVNFCFFSEMHEIPLLNQFDNIQYLSCMTSGQRDICLDSNLHLPNLTVLNLSGDINHLTIRDLNTPKLESLTLCCNSCTFSEDQYFPSLISLSCFKMNYNQTIERFIFKHKTQLQTLDLQDNDMDSLAPIVINEDFSSVKQISLRNIKKARIETKDTLTQLTLDQCEHIQIHVKRIDLFELLSSTKEVIFMGDTIIEKLCSFVNFSELLSIRHEGPGTKIRVKEMKVQLSQPIEASHIQHFSANFFNIETIKGYFQVSDITGRFSLSLDNNFDKLNELNNITMWEQLGGILSSDYMHSLEIIQTPPSMCHVKNCKSLENIMVLTNLNVLIDWENINMEHHHEMTVSCDMYAFPSLIEASLIHTSNIVFERIVNLTLSRGCFCIDIHAFPNLRTFNLENCTQNFGNILIMSEDKIHKTIKFIYVHNVHFQKLQMKINAPNLRQCVILDVQVESTNQRNWNDPRSHVKLVHTPRLLFKILEL</sequence>
<keyword evidence="3" id="KW-0677">Repeat</keyword>
<keyword evidence="2" id="KW-0732">Signal</keyword>
<protein>
    <recommendedName>
        <fullName evidence="4">F-box domain-containing protein</fullName>
    </recommendedName>
</protein>
<dbReference type="Proteomes" id="UP000816034">
    <property type="component" value="Unassembled WGS sequence"/>
</dbReference>
<dbReference type="InterPro" id="IPR050541">
    <property type="entry name" value="LRR_TM_domain-containing"/>
</dbReference>
<dbReference type="AlphaFoldDB" id="A0AA88GB60"/>
<dbReference type="Pfam" id="PF12937">
    <property type="entry name" value="F-box-like"/>
    <property type="match status" value="1"/>
</dbReference>
<gene>
    <name evidence="5" type="ORF">C9374_014284</name>
</gene>
<evidence type="ECO:0000256" key="3">
    <source>
        <dbReference type="ARBA" id="ARBA00022737"/>
    </source>
</evidence>
<keyword evidence="6" id="KW-1185">Reference proteome</keyword>
<dbReference type="InterPro" id="IPR032675">
    <property type="entry name" value="LRR_dom_sf"/>
</dbReference>
<dbReference type="Gene3D" id="3.80.10.10">
    <property type="entry name" value="Ribonuclease Inhibitor"/>
    <property type="match status" value="1"/>
</dbReference>
<dbReference type="SUPFAM" id="SSF52058">
    <property type="entry name" value="L domain-like"/>
    <property type="match status" value="1"/>
</dbReference>
<dbReference type="Gene3D" id="1.20.1280.50">
    <property type="match status" value="1"/>
</dbReference>
<reference evidence="5 6" key="1">
    <citation type="journal article" date="2018" name="BMC Genomics">
        <title>The genome of Naegleria lovaniensis, the basis for a comparative approach to unravel pathogenicity factors of the human pathogenic amoeba N. fowleri.</title>
        <authorList>
            <person name="Liechti N."/>
            <person name="Schurch N."/>
            <person name="Bruggmann R."/>
            <person name="Wittwer M."/>
        </authorList>
    </citation>
    <scope>NUCLEOTIDE SEQUENCE [LARGE SCALE GENOMIC DNA]</scope>
    <source>
        <strain evidence="5 6">ATCC 30569</strain>
    </source>
</reference>
<dbReference type="PANTHER" id="PTHR24369:SF210">
    <property type="entry name" value="CHAOPTIN-RELATED"/>
    <property type="match status" value="1"/>
</dbReference>
<proteinExistence type="predicted"/>
<evidence type="ECO:0000313" key="5">
    <source>
        <dbReference type="EMBL" id="KAG2370724.1"/>
    </source>
</evidence>
<dbReference type="GeneID" id="68106737"/>
<dbReference type="InterPro" id="IPR001810">
    <property type="entry name" value="F-box_dom"/>
</dbReference>
<organism evidence="5 6">
    <name type="scientific">Naegleria lovaniensis</name>
    <name type="common">Amoeba</name>
    <dbReference type="NCBI Taxonomy" id="51637"/>
    <lineage>
        <taxon>Eukaryota</taxon>
        <taxon>Discoba</taxon>
        <taxon>Heterolobosea</taxon>
        <taxon>Tetramitia</taxon>
        <taxon>Eutetramitia</taxon>
        <taxon>Vahlkampfiidae</taxon>
        <taxon>Naegleria</taxon>
    </lineage>
</organism>
<evidence type="ECO:0000313" key="6">
    <source>
        <dbReference type="Proteomes" id="UP000816034"/>
    </source>
</evidence>